<feature type="chain" id="PRO_5014960482" evidence="1">
    <location>
        <begin position="19"/>
        <end position="96"/>
    </location>
</feature>
<organism evidence="2">
    <name type="scientific">Anopheles braziliensis</name>
    <dbReference type="NCBI Taxonomy" id="58242"/>
    <lineage>
        <taxon>Eukaryota</taxon>
        <taxon>Metazoa</taxon>
        <taxon>Ecdysozoa</taxon>
        <taxon>Arthropoda</taxon>
        <taxon>Hexapoda</taxon>
        <taxon>Insecta</taxon>
        <taxon>Pterygota</taxon>
        <taxon>Neoptera</taxon>
        <taxon>Endopterygota</taxon>
        <taxon>Diptera</taxon>
        <taxon>Nematocera</taxon>
        <taxon>Culicoidea</taxon>
        <taxon>Culicidae</taxon>
        <taxon>Anophelinae</taxon>
        <taxon>Anopheles</taxon>
    </lineage>
</organism>
<keyword evidence="1" id="KW-0732">Signal</keyword>
<accession>A0A2M3ZVV0</accession>
<dbReference type="AlphaFoldDB" id="A0A2M3ZVV0"/>
<sequence>MISRMVFITSCVSAFTSSVCLKLSCFTFSTSTISSGCCSPSFNSLRFGASSTGVPSTEWSLLALRTCLFRSLCFLLRFSASGSSFPGAGASRSSYS</sequence>
<reference evidence="2" key="1">
    <citation type="submission" date="2018-01" db="EMBL/GenBank/DDBJ databases">
        <title>An insight into the sialome of Amazonian anophelines.</title>
        <authorList>
            <person name="Ribeiro J.M."/>
            <person name="Scarpassa V."/>
            <person name="Calvo E."/>
        </authorList>
    </citation>
    <scope>NUCLEOTIDE SEQUENCE</scope>
    <source>
        <tissue evidence="2">Salivary glands</tissue>
    </source>
</reference>
<protein>
    <submittedName>
        <fullName evidence="2">Putative secreted peptide</fullName>
    </submittedName>
</protein>
<evidence type="ECO:0000256" key="1">
    <source>
        <dbReference type="SAM" id="SignalP"/>
    </source>
</evidence>
<dbReference type="EMBL" id="GGFM01011829">
    <property type="protein sequence ID" value="MBW32580.1"/>
    <property type="molecule type" value="Transcribed_RNA"/>
</dbReference>
<feature type="signal peptide" evidence="1">
    <location>
        <begin position="1"/>
        <end position="18"/>
    </location>
</feature>
<name>A0A2M3ZVV0_9DIPT</name>
<proteinExistence type="predicted"/>
<evidence type="ECO:0000313" key="2">
    <source>
        <dbReference type="EMBL" id="MBW32580.1"/>
    </source>
</evidence>